<name>A0ABS5HI03_9BACT</name>
<keyword evidence="4" id="KW-0812">Transmembrane</keyword>
<dbReference type="Proteomes" id="UP000682951">
    <property type="component" value="Unassembled WGS sequence"/>
</dbReference>
<dbReference type="InterPro" id="IPR036565">
    <property type="entry name" value="Mur-like_cat_sf"/>
</dbReference>
<dbReference type="EMBL" id="JAGSSW010000004">
    <property type="protein sequence ID" value="MBR8463913.1"/>
    <property type="molecule type" value="Genomic_DNA"/>
</dbReference>
<evidence type="ECO:0000259" key="5">
    <source>
        <dbReference type="Pfam" id="PF08245"/>
    </source>
</evidence>
<dbReference type="InterPro" id="IPR051046">
    <property type="entry name" value="MurCDEF_CellWall_CoF430Synth"/>
</dbReference>
<keyword evidence="7" id="KW-1185">Reference proteome</keyword>
<gene>
    <name evidence="6" type="ORF">KDD93_04900</name>
</gene>
<reference evidence="6 7" key="1">
    <citation type="submission" date="2021-04" db="EMBL/GenBank/DDBJ databases">
        <title>Molecular and phenotypic characterization and identification of bacterial isolates recovered from the Anatolian ground squirrels (Spermophilus xanthoprymnus) and which have the potential to form a new species in the Campylobacter genus.</title>
        <authorList>
            <person name="Aydin F."/>
            <person name="Abay S."/>
            <person name="Kayman T."/>
            <person name="Karakaya E."/>
            <person name="Mustak H.K."/>
            <person name="Mustak I.B."/>
            <person name="Bilgin N."/>
            <person name="Duzler A."/>
            <person name="Sahin O."/>
            <person name="Guran O."/>
            <person name="Saticioglu I.B."/>
        </authorList>
    </citation>
    <scope>NUCLEOTIDE SEQUENCE [LARGE SCALE GENOMIC DNA]</scope>
    <source>
        <strain evidence="7">faydin-G24</strain>
    </source>
</reference>
<feature type="transmembrane region" description="Helical" evidence="4">
    <location>
        <begin position="37"/>
        <end position="57"/>
    </location>
</feature>
<evidence type="ECO:0000256" key="1">
    <source>
        <dbReference type="ARBA" id="ARBA00022598"/>
    </source>
</evidence>
<evidence type="ECO:0000256" key="3">
    <source>
        <dbReference type="ARBA" id="ARBA00022840"/>
    </source>
</evidence>
<dbReference type="Gene3D" id="3.90.190.20">
    <property type="entry name" value="Mur ligase, C-terminal domain"/>
    <property type="match status" value="1"/>
</dbReference>
<dbReference type="SUPFAM" id="SSF53244">
    <property type="entry name" value="MurD-like peptide ligases, peptide-binding domain"/>
    <property type="match status" value="1"/>
</dbReference>
<proteinExistence type="predicted"/>
<sequence>MNLNELLFALSSVLFAYTLAFYTITCFQWFSYKIKRVLFHFTRPAWHVFFFIVPLVLYYTTSYWFFIYFYFAYLPSLFLWHKKLDKKLVFTARVKRYFLFLSLAILFGIIFSFKISNILSLNVFVVIVVSLFISHLYEKLNAIKFKLKAEKKLVNLNELKIVMITASFGKTSIKNFLYELLKDEFNCHKTPRSVNTLVGLIKDINENINNQTQIYIAEAGARLKGDIAEITAFLRPHIAIVGEIGAQHLEYFKTIENIRATKLEALSSDRLEMAFLHSTTLKEQGEKIQIYNTNLKNINANLDGLSFELDGVSYRSPLLGKFNAENLAVCIKVAKLLGVSDESIKRSLARLENVEHRLQKIEAMGKLIIDDSFNGNFAGMSASYELVATYSGRKVLVTPGIVESVPSENENLGKVINEIFDIVIITSSLNLEALLKFIKKPQVLILKDKTKMQEILALHTRSGDVVLFSNDAPSFM</sequence>
<comment type="caution">
    <text evidence="6">The sequence shown here is derived from an EMBL/GenBank/DDBJ whole genome shotgun (WGS) entry which is preliminary data.</text>
</comment>
<keyword evidence="3" id="KW-0067">ATP-binding</keyword>
<dbReference type="InterPro" id="IPR013221">
    <property type="entry name" value="Mur_ligase_cen"/>
</dbReference>
<evidence type="ECO:0000256" key="2">
    <source>
        <dbReference type="ARBA" id="ARBA00022741"/>
    </source>
</evidence>
<evidence type="ECO:0000313" key="7">
    <source>
        <dbReference type="Proteomes" id="UP000682951"/>
    </source>
</evidence>
<keyword evidence="1 6" id="KW-0436">Ligase</keyword>
<feature type="domain" description="Mur ligase central" evidence="5">
    <location>
        <begin position="164"/>
        <end position="333"/>
    </location>
</feature>
<keyword evidence="4" id="KW-1133">Transmembrane helix</keyword>
<dbReference type="Pfam" id="PF08245">
    <property type="entry name" value="Mur_ligase_M"/>
    <property type="match status" value="1"/>
</dbReference>
<keyword evidence="4" id="KW-0472">Membrane</keyword>
<protein>
    <submittedName>
        <fullName evidence="6">UDP-N-acetylmuramoyl-tripeptide--D-alanyl-D-alanine ligase</fullName>
    </submittedName>
</protein>
<feature type="transmembrane region" description="Helical" evidence="4">
    <location>
        <begin position="119"/>
        <end position="137"/>
    </location>
</feature>
<dbReference type="InterPro" id="IPR036615">
    <property type="entry name" value="Mur_ligase_C_dom_sf"/>
</dbReference>
<keyword evidence="2" id="KW-0547">Nucleotide-binding</keyword>
<dbReference type="SUPFAM" id="SSF53623">
    <property type="entry name" value="MurD-like peptide ligases, catalytic domain"/>
    <property type="match status" value="1"/>
</dbReference>
<dbReference type="PANTHER" id="PTHR43024">
    <property type="entry name" value="UDP-N-ACETYLMURAMOYL-TRIPEPTIDE--D-ALANYL-D-ALANINE LIGASE"/>
    <property type="match status" value="1"/>
</dbReference>
<feature type="transmembrane region" description="Helical" evidence="4">
    <location>
        <begin position="94"/>
        <end position="113"/>
    </location>
</feature>
<evidence type="ECO:0000313" key="6">
    <source>
        <dbReference type="EMBL" id="MBR8463913.1"/>
    </source>
</evidence>
<dbReference type="RefSeq" id="WP_212141939.1">
    <property type="nucleotide sequence ID" value="NZ_JAGSSW010000004.1"/>
</dbReference>
<dbReference type="PANTHER" id="PTHR43024:SF1">
    <property type="entry name" value="UDP-N-ACETYLMURAMOYL-TRIPEPTIDE--D-ALANYL-D-ALANINE LIGASE"/>
    <property type="match status" value="1"/>
</dbReference>
<organism evidence="6 7">
    <name type="scientific">Campylobacter anatolicus</name>
    <dbReference type="NCBI Taxonomy" id="2829105"/>
    <lineage>
        <taxon>Bacteria</taxon>
        <taxon>Pseudomonadati</taxon>
        <taxon>Campylobacterota</taxon>
        <taxon>Epsilonproteobacteria</taxon>
        <taxon>Campylobacterales</taxon>
        <taxon>Campylobacteraceae</taxon>
        <taxon>Campylobacter</taxon>
    </lineage>
</organism>
<accession>A0ABS5HI03</accession>
<dbReference type="Gene3D" id="3.40.1190.10">
    <property type="entry name" value="Mur-like, catalytic domain"/>
    <property type="match status" value="1"/>
</dbReference>
<dbReference type="GO" id="GO:0016874">
    <property type="term" value="F:ligase activity"/>
    <property type="evidence" value="ECO:0007669"/>
    <property type="project" value="UniProtKB-KW"/>
</dbReference>
<evidence type="ECO:0000256" key="4">
    <source>
        <dbReference type="SAM" id="Phobius"/>
    </source>
</evidence>
<feature type="transmembrane region" description="Helical" evidence="4">
    <location>
        <begin position="6"/>
        <end position="30"/>
    </location>
</feature>